<dbReference type="InterPro" id="IPR001128">
    <property type="entry name" value="Cyt_P450"/>
</dbReference>
<keyword evidence="4" id="KW-1185">Reference proteome</keyword>
<proteinExistence type="inferred from homology"/>
<dbReference type="Pfam" id="PF00067">
    <property type="entry name" value="p450"/>
    <property type="match status" value="1"/>
</dbReference>
<keyword evidence="2" id="KW-0408">Iron</keyword>
<gene>
    <name evidence="3" type="ORF">QQ020_10230</name>
</gene>
<protein>
    <submittedName>
        <fullName evidence="3">Cytochrome P450</fullName>
    </submittedName>
</protein>
<accession>A0ABT8L5U7</accession>
<dbReference type="InterPro" id="IPR002397">
    <property type="entry name" value="Cyt_P450_B"/>
</dbReference>
<dbReference type="PRINTS" id="PR00359">
    <property type="entry name" value="BP450"/>
</dbReference>
<name>A0ABT8L5U7_9BACT</name>
<keyword evidence="2" id="KW-0560">Oxidoreductase</keyword>
<dbReference type="SUPFAM" id="SSF48264">
    <property type="entry name" value="Cytochrome P450"/>
    <property type="match status" value="1"/>
</dbReference>
<organism evidence="3 4">
    <name type="scientific">Agaribacillus aureus</name>
    <dbReference type="NCBI Taxonomy" id="3051825"/>
    <lineage>
        <taxon>Bacteria</taxon>
        <taxon>Pseudomonadati</taxon>
        <taxon>Bacteroidota</taxon>
        <taxon>Cytophagia</taxon>
        <taxon>Cytophagales</taxon>
        <taxon>Splendidivirgaceae</taxon>
        <taxon>Agaribacillus</taxon>
    </lineage>
</organism>
<evidence type="ECO:0000256" key="2">
    <source>
        <dbReference type="RuleBase" id="RU000461"/>
    </source>
</evidence>
<dbReference type="Gene3D" id="1.10.630.10">
    <property type="entry name" value="Cytochrome P450"/>
    <property type="match status" value="1"/>
</dbReference>
<sequence>MKKSDLPDPFEHARLEKGHGHFNDQDDAVTMLLRLKDVRKTAKDWETFQSGAAPGRIVVPSEVSIRDTRQIPFEVDPPMHTDYRALVEAWFKRPDEEEYREKLAKIINELVDEMLTRDSVEVVEEFSLKLQSRALTLLLNIPYDESEIWISWGTHVFRSEDSPVDGKKAAILYDYIDEQIDRAIENPGDDLYSVLLASEIEGRKMTKEEVKGVMILTFAGGRDTVINAVTNSIAYLADHPASLARLHNEPEITTRAVEELIRYFSPLTHMGRVATKDTEVCEHAVKANTRVSLCWASANRDAATFNNPNEIDLDRKMNPHVGFGFGIHKCLGATHARQILRILLGILAERVGSIDILDYEENIEDWEEFQRKVGYNNIKVKFNAKN</sequence>
<keyword evidence="2" id="KW-0349">Heme</keyword>
<dbReference type="PANTHER" id="PTHR46696">
    <property type="entry name" value="P450, PUTATIVE (EUROFUNG)-RELATED"/>
    <property type="match status" value="1"/>
</dbReference>
<evidence type="ECO:0000313" key="4">
    <source>
        <dbReference type="Proteomes" id="UP001172083"/>
    </source>
</evidence>
<reference evidence="3" key="1">
    <citation type="submission" date="2023-06" db="EMBL/GenBank/DDBJ databases">
        <title>Genomic of Agaribacillus aureum.</title>
        <authorList>
            <person name="Wang G."/>
        </authorList>
    </citation>
    <scope>NUCLEOTIDE SEQUENCE</scope>
    <source>
        <strain evidence="3">BMA12</strain>
    </source>
</reference>
<keyword evidence="2" id="KW-0503">Monooxygenase</keyword>
<dbReference type="InterPro" id="IPR036396">
    <property type="entry name" value="Cyt_P450_sf"/>
</dbReference>
<comment type="caution">
    <text evidence="3">The sequence shown here is derived from an EMBL/GenBank/DDBJ whole genome shotgun (WGS) entry which is preliminary data.</text>
</comment>
<evidence type="ECO:0000313" key="3">
    <source>
        <dbReference type="EMBL" id="MDN5212426.1"/>
    </source>
</evidence>
<evidence type="ECO:0000256" key="1">
    <source>
        <dbReference type="ARBA" id="ARBA00010617"/>
    </source>
</evidence>
<comment type="similarity">
    <text evidence="1 2">Belongs to the cytochrome P450 family.</text>
</comment>
<dbReference type="RefSeq" id="WP_346757743.1">
    <property type="nucleotide sequence ID" value="NZ_JAUJEB010000001.1"/>
</dbReference>
<dbReference type="InterPro" id="IPR017972">
    <property type="entry name" value="Cyt_P450_CS"/>
</dbReference>
<dbReference type="EMBL" id="JAUJEB010000001">
    <property type="protein sequence ID" value="MDN5212426.1"/>
    <property type="molecule type" value="Genomic_DNA"/>
</dbReference>
<dbReference type="PANTHER" id="PTHR46696:SF6">
    <property type="entry name" value="P450, PUTATIVE (EUROFUNG)-RELATED"/>
    <property type="match status" value="1"/>
</dbReference>
<dbReference type="Proteomes" id="UP001172083">
    <property type="component" value="Unassembled WGS sequence"/>
</dbReference>
<dbReference type="PROSITE" id="PS00086">
    <property type="entry name" value="CYTOCHROME_P450"/>
    <property type="match status" value="1"/>
</dbReference>
<keyword evidence="2" id="KW-0479">Metal-binding</keyword>